<proteinExistence type="predicted"/>
<name>A0ACD5VZK0_AVESA</name>
<sequence>MNPPFLPSPSAAYEFAPCASGCDSWAPHHFRLDGELCRLCSSCVLLSNPDAYCSACLFLLSPSAYAADSHEGHVNFSPGDTTACSRCGVFVAHLSCVADPYSFVCPPCAATNDNRPFSYDLEGRGKHTLDGRSARVLLTAALLAHDSALRDAAAAREKAERSVQEAAAARKQARAMLDVAFCAAEAEACRDADEQQVTPSAPAVEQVTPSGPDVVLLQKKTPQSNGTKEKIPKSNEANRDRDKLLKFQHMQQPALAFATAAAAAAAGSSVSLPMPLSRLDTSQVKQEAMPLPVPVPSLRLGQNHVKQESGGSAGRAAKGDCGELFGTLQW</sequence>
<reference evidence="1" key="2">
    <citation type="submission" date="2025-09" db="UniProtKB">
        <authorList>
            <consortium name="EnsemblPlants"/>
        </authorList>
    </citation>
    <scope>IDENTIFICATION</scope>
</reference>
<keyword evidence="2" id="KW-1185">Reference proteome</keyword>
<dbReference type="EnsemblPlants" id="AVESA.00010b.r2.3DG0524700.1">
    <property type="protein sequence ID" value="AVESA.00010b.r2.3DG0524700.1.CDS"/>
    <property type="gene ID" value="AVESA.00010b.r2.3DG0524700"/>
</dbReference>
<protein>
    <submittedName>
        <fullName evidence="1">Uncharacterized protein</fullName>
    </submittedName>
</protein>
<dbReference type="Proteomes" id="UP001732700">
    <property type="component" value="Chromosome 3D"/>
</dbReference>
<reference evidence="1" key="1">
    <citation type="submission" date="2021-05" db="EMBL/GenBank/DDBJ databases">
        <authorList>
            <person name="Scholz U."/>
            <person name="Mascher M."/>
            <person name="Fiebig A."/>
        </authorList>
    </citation>
    <scope>NUCLEOTIDE SEQUENCE [LARGE SCALE GENOMIC DNA]</scope>
</reference>
<organism evidence="1 2">
    <name type="scientific">Avena sativa</name>
    <name type="common">Oat</name>
    <dbReference type="NCBI Taxonomy" id="4498"/>
    <lineage>
        <taxon>Eukaryota</taxon>
        <taxon>Viridiplantae</taxon>
        <taxon>Streptophyta</taxon>
        <taxon>Embryophyta</taxon>
        <taxon>Tracheophyta</taxon>
        <taxon>Spermatophyta</taxon>
        <taxon>Magnoliopsida</taxon>
        <taxon>Liliopsida</taxon>
        <taxon>Poales</taxon>
        <taxon>Poaceae</taxon>
        <taxon>BOP clade</taxon>
        <taxon>Pooideae</taxon>
        <taxon>Poodae</taxon>
        <taxon>Poeae</taxon>
        <taxon>Poeae Chloroplast Group 1 (Aveneae type)</taxon>
        <taxon>Aveninae</taxon>
        <taxon>Avena</taxon>
    </lineage>
</organism>
<evidence type="ECO:0000313" key="2">
    <source>
        <dbReference type="Proteomes" id="UP001732700"/>
    </source>
</evidence>
<evidence type="ECO:0000313" key="1">
    <source>
        <dbReference type="EnsemblPlants" id="AVESA.00010b.r2.3DG0524700.1.CDS"/>
    </source>
</evidence>
<accession>A0ACD5VZK0</accession>